<protein>
    <submittedName>
        <fullName evidence="1">Uncharacterized protein</fullName>
    </submittedName>
</protein>
<dbReference type="AlphaFoldDB" id="A0A1Y1IPX4"/>
<feature type="non-terminal residue" evidence="1">
    <location>
        <position position="1"/>
    </location>
</feature>
<organism evidence="1 2">
    <name type="scientific">Klebsormidium nitens</name>
    <name type="common">Green alga</name>
    <name type="synonym">Ulothrix nitens</name>
    <dbReference type="NCBI Taxonomy" id="105231"/>
    <lineage>
        <taxon>Eukaryota</taxon>
        <taxon>Viridiplantae</taxon>
        <taxon>Streptophyta</taxon>
        <taxon>Klebsormidiophyceae</taxon>
        <taxon>Klebsormidiales</taxon>
        <taxon>Klebsormidiaceae</taxon>
        <taxon>Klebsormidium</taxon>
    </lineage>
</organism>
<sequence>RSKHIDVIHHFARERVARSGVAFAYCRTEDMTADIMTKALGPGKFKKCKSEIEIA</sequence>
<keyword evidence="2" id="KW-1185">Reference proteome</keyword>
<gene>
    <name evidence="1" type="ORF">KFL_011050010</name>
</gene>
<accession>A0A1Y1IPX4</accession>
<evidence type="ECO:0000313" key="1">
    <source>
        <dbReference type="EMBL" id="GAQ92713.1"/>
    </source>
</evidence>
<dbReference type="Proteomes" id="UP000054558">
    <property type="component" value="Unassembled WGS sequence"/>
</dbReference>
<reference evidence="1 2" key="1">
    <citation type="journal article" date="2014" name="Nat. Commun.">
        <title>Klebsormidium flaccidum genome reveals primary factors for plant terrestrial adaptation.</title>
        <authorList>
            <person name="Hori K."/>
            <person name="Maruyama F."/>
            <person name="Fujisawa T."/>
            <person name="Togashi T."/>
            <person name="Yamamoto N."/>
            <person name="Seo M."/>
            <person name="Sato S."/>
            <person name="Yamada T."/>
            <person name="Mori H."/>
            <person name="Tajima N."/>
            <person name="Moriyama T."/>
            <person name="Ikeuchi M."/>
            <person name="Watanabe M."/>
            <person name="Wada H."/>
            <person name="Kobayashi K."/>
            <person name="Saito M."/>
            <person name="Masuda T."/>
            <person name="Sasaki-Sekimoto Y."/>
            <person name="Mashiguchi K."/>
            <person name="Awai K."/>
            <person name="Shimojima M."/>
            <person name="Masuda S."/>
            <person name="Iwai M."/>
            <person name="Nobusawa T."/>
            <person name="Narise T."/>
            <person name="Kondo S."/>
            <person name="Saito H."/>
            <person name="Sato R."/>
            <person name="Murakawa M."/>
            <person name="Ihara Y."/>
            <person name="Oshima-Yamada Y."/>
            <person name="Ohtaka K."/>
            <person name="Satoh M."/>
            <person name="Sonobe K."/>
            <person name="Ishii M."/>
            <person name="Ohtani R."/>
            <person name="Kanamori-Sato M."/>
            <person name="Honoki R."/>
            <person name="Miyazaki D."/>
            <person name="Mochizuki H."/>
            <person name="Umetsu J."/>
            <person name="Higashi K."/>
            <person name="Shibata D."/>
            <person name="Kamiya Y."/>
            <person name="Sato N."/>
            <person name="Nakamura Y."/>
            <person name="Tabata S."/>
            <person name="Ida S."/>
            <person name="Kurokawa K."/>
            <person name="Ohta H."/>
        </authorList>
    </citation>
    <scope>NUCLEOTIDE SEQUENCE [LARGE SCALE GENOMIC DNA]</scope>
    <source>
        <strain evidence="1 2">NIES-2285</strain>
    </source>
</reference>
<dbReference type="OMA" id="CRTEDMT"/>
<name>A0A1Y1IPX4_KLENI</name>
<dbReference type="OrthoDB" id="2551793at2759"/>
<proteinExistence type="predicted"/>
<dbReference type="EMBL" id="DF238054">
    <property type="protein sequence ID" value="GAQ92713.1"/>
    <property type="molecule type" value="Genomic_DNA"/>
</dbReference>
<evidence type="ECO:0000313" key="2">
    <source>
        <dbReference type="Proteomes" id="UP000054558"/>
    </source>
</evidence>